<gene>
    <name evidence="1" type="ORF">M404DRAFT_538759</name>
</gene>
<dbReference type="AlphaFoldDB" id="A0A0C3PAT2"/>
<dbReference type="EMBL" id="KN831969">
    <property type="protein sequence ID" value="KIO04734.1"/>
    <property type="molecule type" value="Genomic_DNA"/>
</dbReference>
<dbReference type="Proteomes" id="UP000054217">
    <property type="component" value="Unassembled WGS sequence"/>
</dbReference>
<dbReference type="HOGENOM" id="CLU_2832213_0_0_1"/>
<evidence type="ECO:0000313" key="1">
    <source>
        <dbReference type="EMBL" id="KIO04734.1"/>
    </source>
</evidence>
<sequence length="66" mass="7986">MHDGWRARTFRIKLYVGRRAAPLLTGHRRIYLQNWQGLSPPTVKHSRDRMVFSLLRYTFVCTREIR</sequence>
<keyword evidence="2" id="KW-1185">Reference proteome</keyword>
<accession>A0A0C3PAT2</accession>
<reference evidence="1 2" key="1">
    <citation type="submission" date="2014-04" db="EMBL/GenBank/DDBJ databases">
        <authorList>
            <consortium name="DOE Joint Genome Institute"/>
            <person name="Kuo A."/>
            <person name="Kohler A."/>
            <person name="Costa M.D."/>
            <person name="Nagy L.G."/>
            <person name="Floudas D."/>
            <person name="Copeland A."/>
            <person name="Barry K.W."/>
            <person name="Cichocki N."/>
            <person name="Veneault-Fourrey C."/>
            <person name="LaButti K."/>
            <person name="Lindquist E.A."/>
            <person name="Lipzen A."/>
            <person name="Lundell T."/>
            <person name="Morin E."/>
            <person name="Murat C."/>
            <person name="Sun H."/>
            <person name="Tunlid A."/>
            <person name="Henrissat B."/>
            <person name="Grigoriev I.V."/>
            <person name="Hibbett D.S."/>
            <person name="Martin F."/>
            <person name="Nordberg H.P."/>
            <person name="Cantor M.N."/>
            <person name="Hua S.X."/>
        </authorList>
    </citation>
    <scope>NUCLEOTIDE SEQUENCE [LARGE SCALE GENOMIC DNA]</scope>
    <source>
        <strain evidence="1 2">Marx 270</strain>
    </source>
</reference>
<name>A0A0C3PAT2_PISTI</name>
<evidence type="ECO:0000313" key="2">
    <source>
        <dbReference type="Proteomes" id="UP000054217"/>
    </source>
</evidence>
<proteinExistence type="predicted"/>
<protein>
    <submittedName>
        <fullName evidence="1">Uncharacterized protein</fullName>
    </submittedName>
</protein>
<organism evidence="1 2">
    <name type="scientific">Pisolithus tinctorius Marx 270</name>
    <dbReference type="NCBI Taxonomy" id="870435"/>
    <lineage>
        <taxon>Eukaryota</taxon>
        <taxon>Fungi</taxon>
        <taxon>Dikarya</taxon>
        <taxon>Basidiomycota</taxon>
        <taxon>Agaricomycotina</taxon>
        <taxon>Agaricomycetes</taxon>
        <taxon>Agaricomycetidae</taxon>
        <taxon>Boletales</taxon>
        <taxon>Sclerodermatineae</taxon>
        <taxon>Pisolithaceae</taxon>
        <taxon>Pisolithus</taxon>
    </lineage>
</organism>
<reference evidence="2" key="2">
    <citation type="submission" date="2015-01" db="EMBL/GenBank/DDBJ databases">
        <title>Evolutionary Origins and Diversification of the Mycorrhizal Mutualists.</title>
        <authorList>
            <consortium name="DOE Joint Genome Institute"/>
            <consortium name="Mycorrhizal Genomics Consortium"/>
            <person name="Kohler A."/>
            <person name="Kuo A."/>
            <person name="Nagy L.G."/>
            <person name="Floudas D."/>
            <person name="Copeland A."/>
            <person name="Barry K.W."/>
            <person name="Cichocki N."/>
            <person name="Veneault-Fourrey C."/>
            <person name="LaButti K."/>
            <person name="Lindquist E.A."/>
            <person name="Lipzen A."/>
            <person name="Lundell T."/>
            <person name="Morin E."/>
            <person name="Murat C."/>
            <person name="Riley R."/>
            <person name="Ohm R."/>
            <person name="Sun H."/>
            <person name="Tunlid A."/>
            <person name="Henrissat B."/>
            <person name="Grigoriev I.V."/>
            <person name="Hibbett D.S."/>
            <person name="Martin F."/>
        </authorList>
    </citation>
    <scope>NUCLEOTIDE SEQUENCE [LARGE SCALE GENOMIC DNA]</scope>
    <source>
        <strain evidence="2">Marx 270</strain>
    </source>
</reference>
<dbReference type="InParanoid" id="A0A0C3PAT2"/>